<accession>A0AAN8S6I3</accession>
<evidence type="ECO:0000313" key="9">
    <source>
        <dbReference type="Proteomes" id="UP001372834"/>
    </source>
</evidence>
<dbReference type="Pfam" id="PF00010">
    <property type="entry name" value="HLH"/>
    <property type="match status" value="1"/>
</dbReference>
<name>A0AAN8S6I3_POLSC</name>
<reference evidence="7 9" key="1">
    <citation type="submission" date="2023-10" db="EMBL/GenBank/DDBJ databases">
        <title>Genomes of two closely related lineages of the louse Polyplax serrata with different host specificities.</title>
        <authorList>
            <person name="Martinu J."/>
            <person name="Tarabai H."/>
            <person name="Stefka J."/>
            <person name="Hypsa V."/>
        </authorList>
    </citation>
    <scope>NUCLEOTIDE SEQUENCE [LARGE SCALE GENOMIC DNA]</scope>
    <source>
        <strain evidence="6">98ZLc_SE</strain>
        <strain evidence="7">HR10_N</strain>
    </source>
</reference>
<keyword evidence="4" id="KW-0539">Nucleus</keyword>
<dbReference type="GO" id="GO:0000977">
    <property type="term" value="F:RNA polymerase II transcription regulatory region sequence-specific DNA binding"/>
    <property type="evidence" value="ECO:0007669"/>
    <property type="project" value="TreeGrafter"/>
</dbReference>
<dbReference type="GO" id="GO:0046983">
    <property type="term" value="F:protein dimerization activity"/>
    <property type="evidence" value="ECO:0007669"/>
    <property type="project" value="InterPro"/>
</dbReference>
<evidence type="ECO:0000256" key="3">
    <source>
        <dbReference type="ARBA" id="ARBA00023163"/>
    </source>
</evidence>
<protein>
    <recommendedName>
        <fullName evidence="5">BHLH domain-containing protein</fullName>
    </recommendedName>
</protein>
<dbReference type="PANTHER" id="PTHR23349">
    <property type="entry name" value="BASIC HELIX-LOOP-HELIX TRANSCRIPTION FACTOR, TWIST"/>
    <property type="match status" value="1"/>
</dbReference>
<dbReference type="SUPFAM" id="SSF47459">
    <property type="entry name" value="HLH, helix-loop-helix DNA-binding domain"/>
    <property type="match status" value="1"/>
</dbReference>
<comment type="caution">
    <text evidence="7">The sequence shown here is derived from an EMBL/GenBank/DDBJ whole genome shotgun (WGS) entry which is preliminary data.</text>
</comment>
<dbReference type="Proteomes" id="UP001359485">
    <property type="component" value="Unassembled WGS sequence"/>
</dbReference>
<keyword evidence="2" id="KW-0238">DNA-binding</keyword>
<evidence type="ECO:0000256" key="4">
    <source>
        <dbReference type="ARBA" id="ARBA00023242"/>
    </source>
</evidence>
<organism evidence="7 9">
    <name type="scientific">Polyplax serrata</name>
    <name type="common">Common mouse louse</name>
    <dbReference type="NCBI Taxonomy" id="468196"/>
    <lineage>
        <taxon>Eukaryota</taxon>
        <taxon>Metazoa</taxon>
        <taxon>Ecdysozoa</taxon>
        <taxon>Arthropoda</taxon>
        <taxon>Hexapoda</taxon>
        <taxon>Insecta</taxon>
        <taxon>Pterygota</taxon>
        <taxon>Neoptera</taxon>
        <taxon>Paraneoptera</taxon>
        <taxon>Psocodea</taxon>
        <taxon>Troctomorpha</taxon>
        <taxon>Phthiraptera</taxon>
        <taxon>Anoplura</taxon>
        <taxon>Polyplacidae</taxon>
        <taxon>Polyplax</taxon>
    </lineage>
</organism>
<evidence type="ECO:0000259" key="5">
    <source>
        <dbReference type="PROSITE" id="PS50888"/>
    </source>
</evidence>
<dbReference type="Gene3D" id="4.10.280.10">
    <property type="entry name" value="Helix-loop-helix DNA-binding domain"/>
    <property type="match status" value="1"/>
</dbReference>
<dbReference type="CDD" id="cd11415">
    <property type="entry name" value="bHLH_TS_FERD3L_NATO3"/>
    <property type="match status" value="1"/>
</dbReference>
<dbReference type="SMART" id="SM00353">
    <property type="entry name" value="HLH"/>
    <property type="match status" value="1"/>
</dbReference>
<dbReference type="PROSITE" id="PS50888">
    <property type="entry name" value="BHLH"/>
    <property type="match status" value="1"/>
</dbReference>
<keyword evidence="3" id="KW-0804">Transcription</keyword>
<sequence>MSVYSAISGEQGHFWENNPVPPLNASDLIPPGYGEISSYGALWDHHITGYPPMGLSSEIWSGGHGNVLQQRFATQRVPSNQTGQSSIALNGNPIVHKKPRRRVATLAQRRAANIRERRRMFNLNEAFDKLRRKVPTFAYEKRLSRIETLRLAITYISFMVELLDGGTKPRRIESPICHFPNSRSEFLPYSLIPN</sequence>
<keyword evidence="1" id="KW-0805">Transcription regulation</keyword>
<evidence type="ECO:0000313" key="8">
    <source>
        <dbReference type="Proteomes" id="UP001359485"/>
    </source>
</evidence>
<dbReference type="Proteomes" id="UP001372834">
    <property type="component" value="Unassembled WGS sequence"/>
</dbReference>
<dbReference type="FunFam" id="4.10.280.10:FF:000035">
    <property type="entry name" value="Pancreas-specific transcription factor 1a"/>
    <property type="match status" value="1"/>
</dbReference>
<evidence type="ECO:0000256" key="1">
    <source>
        <dbReference type="ARBA" id="ARBA00023015"/>
    </source>
</evidence>
<evidence type="ECO:0000313" key="7">
    <source>
        <dbReference type="EMBL" id="KAK6629664.1"/>
    </source>
</evidence>
<dbReference type="InterPro" id="IPR050283">
    <property type="entry name" value="E-box_TF_Regulators"/>
</dbReference>
<dbReference type="GO" id="GO:0000981">
    <property type="term" value="F:DNA-binding transcription factor activity, RNA polymerase II-specific"/>
    <property type="evidence" value="ECO:0007669"/>
    <property type="project" value="TreeGrafter"/>
</dbReference>
<keyword evidence="8" id="KW-1185">Reference proteome</keyword>
<evidence type="ECO:0000313" key="6">
    <source>
        <dbReference type="EMBL" id="KAK6626709.1"/>
    </source>
</evidence>
<dbReference type="GO" id="GO:0032502">
    <property type="term" value="P:developmental process"/>
    <property type="evidence" value="ECO:0007669"/>
    <property type="project" value="TreeGrafter"/>
</dbReference>
<dbReference type="EMBL" id="JAWJWE010000036">
    <property type="protein sequence ID" value="KAK6629664.1"/>
    <property type="molecule type" value="Genomic_DNA"/>
</dbReference>
<dbReference type="AlphaFoldDB" id="A0AAN8S6I3"/>
<proteinExistence type="predicted"/>
<dbReference type="InterPro" id="IPR036638">
    <property type="entry name" value="HLH_DNA-bd_sf"/>
</dbReference>
<dbReference type="PANTHER" id="PTHR23349:SF63">
    <property type="entry name" value="FER3-LIKE PROTEIN"/>
    <property type="match status" value="1"/>
</dbReference>
<gene>
    <name evidence="7" type="ORF">RUM43_003482</name>
    <name evidence="6" type="ORF">RUM44_009185</name>
</gene>
<dbReference type="EMBL" id="JAWJWF010000045">
    <property type="protein sequence ID" value="KAK6626709.1"/>
    <property type="molecule type" value="Genomic_DNA"/>
</dbReference>
<feature type="domain" description="BHLH" evidence="5">
    <location>
        <begin position="107"/>
        <end position="159"/>
    </location>
</feature>
<dbReference type="InterPro" id="IPR011598">
    <property type="entry name" value="bHLH_dom"/>
</dbReference>
<evidence type="ECO:0000256" key="2">
    <source>
        <dbReference type="ARBA" id="ARBA00023125"/>
    </source>
</evidence>